<dbReference type="VEuPathDB" id="FungiDB:BO97DRAFT_126160"/>
<dbReference type="AlphaFoldDB" id="A0A395HSH9"/>
<dbReference type="EMBL" id="KZ824295">
    <property type="protein sequence ID" value="RAL10449.1"/>
    <property type="molecule type" value="Genomic_DNA"/>
</dbReference>
<sequence length="88" mass="9378">MDPDILHFPCALSSSSCSSFALPLLHGTLGCVHDFNVSFTNSSLPQILPVDLVLPRPLFLPPDLLDAVLANSVHLSSSPRTRAPALSE</sequence>
<evidence type="ECO:0000313" key="1">
    <source>
        <dbReference type="EMBL" id="RAL10449.1"/>
    </source>
</evidence>
<dbReference type="Proteomes" id="UP000248961">
    <property type="component" value="Unassembled WGS sequence"/>
</dbReference>
<dbReference type="GeneID" id="37194295"/>
<reference evidence="1 2" key="1">
    <citation type="submission" date="2018-02" db="EMBL/GenBank/DDBJ databases">
        <title>The genomes of Aspergillus section Nigri reveals drivers in fungal speciation.</title>
        <authorList>
            <consortium name="DOE Joint Genome Institute"/>
            <person name="Vesth T.C."/>
            <person name="Nybo J."/>
            <person name="Theobald S."/>
            <person name="Brandl J."/>
            <person name="Frisvad J.C."/>
            <person name="Nielsen K.F."/>
            <person name="Lyhne E.K."/>
            <person name="Kogle M.E."/>
            <person name="Kuo A."/>
            <person name="Riley R."/>
            <person name="Clum A."/>
            <person name="Nolan M."/>
            <person name="Lipzen A."/>
            <person name="Salamov A."/>
            <person name="Henrissat B."/>
            <person name="Wiebenga A."/>
            <person name="De vries R.P."/>
            <person name="Grigoriev I.V."/>
            <person name="Mortensen U.H."/>
            <person name="Andersen M.R."/>
            <person name="Baker S.E."/>
        </authorList>
    </citation>
    <scope>NUCLEOTIDE SEQUENCE [LARGE SCALE GENOMIC DNA]</scope>
    <source>
        <strain evidence="1 2">CBS 101889</strain>
    </source>
</reference>
<proteinExistence type="predicted"/>
<gene>
    <name evidence="1" type="ORF">BO97DRAFT_126160</name>
</gene>
<accession>A0A395HSH9</accession>
<organism evidence="1 2">
    <name type="scientific">Aspergillus homomorphus (strain CBS 101889)</name>
    <dbReference type="NCBI Taxonomy" id="1450537"/>
    <lineage>
        <taxon>Eukaryota</taxon>
        <taxon>Fungi</taxon>
        <taxon>Dikarya</taxon>
        <taxon>Ascomycota</taxon>
        <taxon>Pezizomycotina</taxon>
        <taxon>Eurotiomycetes</taxon>
        <taxon>Eurotiomycetidae</taxon>
        <taxon>Eurotiales</taxon>
        <taxon>Aspergillaceae</taxon>
        <taxon>Aspergillus</taxon>
        <taxon>Aspergillus subgen. Circumdati</taxon>
    </lineage>
</organism>
<dbReference type="RefSeq" id="XP_025549603.1">
    <property type="nucleotide sequence ID" value="XM_025690006.1"/>
</dbReference>
<evidence type="ECO:0000313" key="2">
    <source>
        <dbReference type="Proteomes" id="UP000248961"/>
    </source>
</evidence>
<name>A0A395HSH9_ASPHC</name>
<keyword evidence="2" id="KW-1185">Reference proteome</keyword>
<protein>
    <submittedName>
        <fullName evidence="1">Uncharacterized protein</fullName>
    </submittedName>
</protein>